<accession>A0A6A2WWJ3</accession>
<comment type="caution">
    <text evidence="8">The sequence shown here is derived from an EMBL/GenBank/DDBJ whole genome shotgun (WGS) entry which is preliminary data.</text>
</comment>
<dbReference type="Gene3D" id="1.10.600.10">
    <property type="entry name" value="Farnesyl Diphosphate Synthase"/>
    <property type="match status" value="1"/>
</dbReference>
<dbReference type="SUPFAM" id="SSF56219">
    <property type="entry name" value="DNase I-like"/>
    <property type="match status" value="1"/>
</dbReference>
<keyword evidence="3" id="KW-0460">Magnesium</keyword>
<dbReference type="InterPro" id="IPR043502">
    <property type="entry name" value="DNA/RNA_pol_sf"/>
</dbReference>
<dbReference type="Gene3D" id="1.50.10.130">
    <property type="entry name" value="Terpene synthase, N-terminal domain"/>
    <property type="match status" value="1"/>
</dbReference>
<dbReference type="SUPFAM" id="SSF48239">
    <property type="entry name" value="Terpenoid cyclases/Protein prenyltransferases"/>
    <property type="match status" value="1"/>
</dbReference>
<sequence>MSVMNALIDFDSYSGRVRVEGVTCRVKGSANDVVQISSTSNVITGDAVVEETNSGKGIVLPANGSTQYDLSGIVGALEINATVDPLPYGDKGYNVILEEVKQSGKNTKISAASEGSIGCSVTQDKQTDQLINPHTKRGRGRPSKEGKVTRGASKNKFEILNTIDPDNVLGIYVADSGKKQRESSLGMEKLVQELKLKKKEHVDKVKFLEERRGASSSGCFRGVEFIMIAVYGANDSTTRPLFTWTNKQYDSYLARKLDRVLVNSNWNEAFPASDVEFQAHGDSDHCPSLVWLHKEAPVTKTKPFKFFNFWALHSDFMSTVKKSWLDPGKLGRREKLKILQLANLDSNTAGRNISAELEVENDLKTLEEAERLFYKQKAKIDWIREGDQGTKFFYSMVATKRKNNTIRVLYDPSGVRLVTFEDMSKEVIRFFVNQLGVADSEVNGSNVSTIKELLGFSLSSEAVDSLCKDVSAIEINEALWGQGNNKSPGPDGYNVFFFKKTWSIVGEDFLAAVRPISCCTVVYKIVTKILVDRLSSVFPNMITMNQTTFVKGRSIVDNTLLAQEIVRGYSRRRVSPRCALKIDLQKAFDSLNWDFIDMIMHAMGLPEKFIGWTRASYANPRYSIVFNDSLAVLDQFYSMLGLKLNASKCEMYAAGISDEQLNAIKNFTGFKLGSLPIRYLGVPLITRKLKAAVYSFCPAQYLELLVQATHTASSYYQKNPAIVFPFFFGKGLIPLLKGCGTNLTQSNLSGSFWLVRAPLRHAVAHFFLGQTRDLSTGNIWDKLRTSAPKVAWNHLVWFPGIILKHSIIVWMAILNSWDGELAWASLLLKGKSLIVRLLKLAWSGYVYNIWKERNSRLYGSGARSKDAVLEDIKETIRIRLEGKCFNKADSSSIALENSKRREAYLTYVSKGIRKRQDWETVMKYQRRNGSLFNSPSATVAALSNLPNFGCLGYLAELVEKFENGVPTVHPFHIYPRLCMVKALESLGIGRHFREEIASVLDETYQLTESNVQSENEIFLDPITCAMAFRILRVHGYDVSSAATMCSPELSDARISWAKNGVLSTVVDDFFDVGGCEDELLNIIQLVEKHDLDANIRCCSEEVEIIFSALHSTISEIGKKAIAWQGRNAKTHVTEIWLDLLQSMWQEAQWLKQMAVPTVNKYMTNGYVSFALGPIILPALYFIGPRISEDVVKSHEYNLLYKHVSTCGRLLNDIHSFKRESIEGKLNAVSLHMIHGTDSETKDNVTLEMKHLIEGRRRELHRLVLQRNGSTVPRECKELLWNMSKVLHLFTEAIVVVSSYSISFKPNVTPSEFRRPKPSEYQSHKAYKLTKVGTKPSRLRIAKALNTNVATPSHKVELSCGSANTKVATLGHQDRQQEQRTKELRKNRANASELYYSLSQREE</sequence>
<evidence type="ECO:0000256" key="1">
    <source>
        <dbReference type="ARBA" id="ARBA00001946"/>
    </source>
</evidence>
<dbReference type="Pfam" id="PF03936">
    <property type="entry name" value="Terpene_synth_C"/>
    <property type="match status" value="1"/>
</dbReference>
<proteinExistence type="predicted"/>
<keyword evidence="4" id="KW-0456">Lyase</keyword>
<evidence type="ECO:0000259" key="6">
    <source>
        <dbReference type="Pfam" id="PF00078"/>
    </source>
</evidence>
<evidence type="ECO:0000256" key="2">
    <source>
        <dbReference type="ARBA" id="ARBA00022723"/>
    </source>
</evidence>
<dbReference type="InterPro" id="IPR036691">
    <property type="entry name" value="Endo/exonu/phosph_ase_sf"/>
</dbReference>
<dbReference type="GO" id="GO:0009686">
    <property type="term" value="P:gibberellin biosynthetic process"/>
    <property type="evidence" value="ECO:0007669"/>
    <property type="project" value="TreeGrafter"/>
</dbReference>
<dbReference type="PANTHER" id="PTHR31739:SF3">
    <property type="entry name" value="ENT-KAUR-16-ENE SYNTHASE, CHLOROPLASTIC"/>
    <property type="match status" value="1"/>
</dbReference>
<evidence type="ECO:0000313" key="8">
    <source>
        <dbReference type="EMBL" id="KAE8654116.1"/>
    </source>
</evidence>
<dbReference type="FunFam" id="1.10.600.10:FF:000005">
    <property type="entry name" value="Ent-kaur-16-ene synthase, chloroplastic"/>
    <property type="match status" value="1"/>
</dbReference>
<reference evidence="8" key="1">
    <citation type="submission" date="2019-09" db="EMBL/GenBank/DDBJ databases">
        <title>Draft genome information of white flower Hibiscus syriacus.</title>
        <authorList>
            <person name="Kim Y.-M."/>
        </authorList>
    </citation>
    <scope>NUCLEOTIDE SEQUENCE [LARGE SCALE GENOMIC DNA]</scope>
    <source>
        <strain evidence="8">YM2019G1</strain>
    </source>
</reference>
<feature type="domain" description="Reverse transcriptase" evidence="6">
    <location>
        <begin position="512"/>
        <end position="617"/>
    </location>
</feature>
<dbReference type="PANTHER" id="PTHR31739">
    <property type="entry name" value="ENT-COPALYL DIPHOSPHATE SYNTHASE, CHLOROPLASTIC"/>
    <property type="match status" value="1"/>
</dbReference>
<evidence type="ECO:0000256" key="5">
    <source>
        <dbReference type="SAM" id="MobiDB-lite"/>
    </source>
</evidence>
<keyword evidence="9" id="KW-1185">Reference proteome</keyword>
<organism evidence="8 9">
    <name type="scientific">Hibiscus syriacus</name>
    <name type="common">Rose of Sharon</name>
    <dbReference type="NCBI Taxonomy" id="106335"/>
    <lineage>
        <taxon>Eukaryota</taxon>
        <taxon>Viridiplantae</taxon>
        <taxon>Streptophyta</taxon>
        <taxon>Embryophyta</taxon>
        <taxon>Tracheophyta</taxon>
        <taxon>Spermatophyta</taxon>
        <taxon>Magnoliopsida</taxon>
        <taxon>eudicotyledons</taxon>
        <taxon>Gunneridae</taxon>
        <taxon>Pentapetalae</taxon>
        <taxon>rosids</taxon>
        <taxon>malvids</taxon>
        <taxon>Malvales</taxon>
        <taxon>Malvaceae</taxon>
        <taxon>Malvoideae</taxon>
        <taxon>Hibiscus</taxon>
    </lineage>
</organism>
<evidence type="ECO:0000256" key="4">
    <source>
        <dbReference type="ARBA" id="ARBA00023239"/>
    </source>
</evidence>
<dbReference type="Proteomes" id="UP000436088">
    <property type="component" value="Unassembled WGS sequence"/>
</dbReference>
<protein>
    <submittedName>
        <fullName evidence="8">Ent-kaur-16-ene synthase</fullName>
    </submittedName>
</protein>
<dbReference type="SUPFAM" id="SSF56672">
    <property type="entry name" value="DNA/RNA polymerases"/>
    <property type="match status" value="1"/>
</dbReference>
<dbReference type="CDD" id="cd01650">
    <property type="entry name" value="RT_nLTR_like"/>
    <property type="match status" value="1"/>
</dbReference>
<evidence type="ECO:0000256" key="3">
    <source>
        <dbReference type="ARBA" id="ARBA00022842"/>
    </source>
</evidence>
<dbReference type="EMBL" id="VEPZ02001788">
    <property type="protein sequence ID" value="KAE8654116.1"/>
    <property type="molecule type" value="Genomic_DNA"/>
</dbReference>
<dbReference type="SUPFAM" id="SSF48576">
    <property type="entry name" value="Terpenoid synthases"/>
    <property type="match status" value="1"/>
</dbReference>
<feature type="region of interest" description="Disordered" evidence="5">
    <location>
        <begin position="1369"/>
        <end position="1388"/>
    </location>
</feature>
<comment type="cofactor">
    <cofactor evidence="1">
        <name>Mg(2+)</name>
        <dbReference type="ChEBI" id="CHEBI:18420"/>
    </cofactor>
</comment>
<feature type="compositionally biased region" description="Polar residues" evidence="5">
    <location>
        <begin position="122"/>
        <end position="132"/>
    </location>
</feature>
<dbReference type="InterPro" id="IPR000477">
    <property type="entry name" value="RT_dom"/>
</dbReference>
<dbReference type="InterPro" id="IPR008949">
    <property type="entry name" value="Isoprenoid_synthase_dom_sf"/>
</dbReference>
<dbReference type="Gene3D" id="1.50.10.160">
    <property type="match status" value="1"/>
</dbReference>
<dbReference type="GO" id="GO:0010333">
    <property type="term" value="F:terpene synthase activity"/>
    <property type="evidence" value="ECO:0007669"/>
    <property type="project" value="InterPro"/>
</dbReference>
<gene>
    <name evidence="8" type="ORF">F3Y22_tig00117056pilonHSYRG00921</name>
</gene>
<dbReference type="InterPro" id="IPR008930">
    <property type="entry name" value="Terpenoid_cyclase/PrenylTrfase"/>
</dbReference>
<dbReference type="Pfam" id="PF00078">
    <property type="entry name" value="RVT_1"/>
    <property type="match status" value="1"/>
</dbReference>
<dbReference type="InterPro" id="IPR050148">
    <property type="entry name" value="Terpene_synthase-like"/>
</dbReference>
<dbReference type="InterPro" id="IPR005630">
    <property type="entry name" value="Terpene_synthase_metal-bd"/>
</dbReference>
<feature type="compositionally biased region" description="Basic and acidic residues" evidence="5">
    <location>
        <begin position="1371"/>
        <end position="1385"/>
    </location>
</feature>
<dbReference type="GO" id="GO:0000287">
    <property type="term" value="F:magnesium ion binding"/>
    <property type="evidence" value="ECO:0007669"/>
    <property type="project" value="InterPro"/>
</dbReference>
<evidence type="ECO:0000259" key="7">
    <source>
        <dbReference type="Pfam" id="PF03936"/>
    </source>
</evidence>
<name>A0A6A2WWJ3_HIBSY</name>
<dbReference type="GO" id="GO:0009507">
    <property type="term" value="C:chloroplast"/>
    <property type="evidence" value="ECO:0007669"/>
    <property type="project" value="TreeGrafter"/>
</dbReference>
<keyword evidence="2" id="KW-0479">Metal-binding</keyword>
<feature type="domain" description="Terpene synthase metal-binding" evidence="7">
    <location>
        <begin position="1039"/>
        <end position="1256"/>
    </location>
</feature>
<feature type="region of interest" description="Disordered" evidence="5">
    <location>
        <begin position="122"/>
        <end position="151"/>
    </location>
</feature>
<dbReference type="InterPro" id="IPR036965">
    <property type="entry name" value="Terpene_synth_N_sf"/>
</dbReference>
<evidence type="ECO:0000313" key="9">
    <source>
        <dbReference type="Proteomes" id="UP000436088"/>
    </source>
</evidence>